<dbReference type="Pfam" id="PF00196">
    <property type="entry name" value="GerE"/>
    <property type="match status" value="1"/>
</dbReference>
<dbReference type="InterPro" id="IPR011990">
    <property type="entry name" value="TPR-like_helical_dom_sf"/>
</dbReference>
<dbReference type="InterPro" id="IPR041664">
    <property type="entry name" value="AAA_16"/>
</dbReference>
<dbReference type="Gene3D" id="1.10.10.10">
    <property type="entry name" value="Winged helix-like DNA-binding domain superfamily/Winged helix DNA-binding domain"/>
    <property type="match status" value="1"/>
</dbReference>
<sequence length="904" mass="96564">MSRVMGRLGLLAEVHDLLEQGQSVALHGPTGIGKSALLDALEEQRRERSDALVLRANGAAAEHGLPYAALQDLVDQLPAELGGALPGLAAPVDEDRLRTVLCTSFRSLLEQASSERPVLILLDDVQWLDPQSACVIGYGRRRLADRVGLVATVGPARDPLSDGDVDLSDLHHLEVPPLDATAMIELLGAHGVPAHVAQRLHVESGGLPSLALALGGAAREQPVLLGRPTPMPASLERVLRDRYLAQEEGVQTTVALAALLHRPSVRQLERAGRADADLHLRAAAEAGLLTRSGDLLRFTPTELGRVVTEAVPAVRRAEWHRALAEVAPNPAERARHRALADPRPDADAARELAVAARESADVGNRSIATELYLLAADRAPAELGAERVEWLACAVETGAPGNHVELVHRALDDFLELAAEPGQTVRVRLALPELAGSGVAALDEVLAAALTDAGEDDRLVAMVLIQRSRVALMESRPDEAGRLAERAAGLFHRAGDRVAEASARTTLAVASRWTGSGLHDGHLADALALVPPSEPALPGLTHTSPAYIAARFALYDDRLEEAWSANLSMLAQVERGAGMDQVHVLRCLVEVGVRLGRCREAMAYAARAAQVGEEFGLDPHTGWYISALAELAGGDLGTARTLAERGALAAEERGDTRYLQRHLLVLGQAQLRAGDAEAARATLVRIRDIEDEHRISDPTVNRWQPELVSALVALGAVDEAARLMAEARYAVDGRSGTDGVGAQLDRAEAEVLCALGDLDGAMHLLDRAGKVCADIGMRVELGRTLLTRAHVERRGRRAAAARTTLEAAESVFASLHAQPWLVQVRAELAPCPVDGADDPMLGRLTDTEARIAQLVCQGASNRQIAERQHLSVKTVEAALTRIYRKLDVRSRTQLATLLVPAPTE</sequence>
<dbReference type="InterPro" id="IPR016032">
    <property type="entry name" value="Sig_transdc_resp-reg_C-effctor"/>
</dbReference>
<dbReference type="RefSeq" id="WP_345521612.1">
    <property type="nucleotide sequence ID" value="NZ_BAABKM010000002.1"/>
</dbReference>
<dbReference type="InterPro" id="IPR000792">
    <property type="entry name" value="Tscrpt_reg_LuxR_C"/>
</dbReference>
<dbReference type="Proteomes" id="UP001499974">
    <property type="component" value="Unassembled WGS sequence"/>
</dbReference>
<evidence type="ECO:0000256" key="2">
    <source>
        <dbReference type="ARBA" id="ARBA00022840"/>
    </source>
</evidence>
<evidence type="ECO:0000256" key="1">
    <source>
        <dbReference type="ARBA" id="ARBA00022741"/>
    </source>
</evidence>
<dbReference type="SMART" id="SM00382">
    <property type="entry name" value="AAA"/>
    <property type="match status" value="1"/>
</dbReference>
<organism evidence="4 5">
    <name type="scientific">Nocardioides conyzicola</name>
    <dbReference type="NCBI Taxonomy" id="1651781"/>
    <lineage>
        <taxon>Bacteria</taxon>
        <taxon>Bacillati</taxon>
        <taxon>Actinomycetota</taxon>
        <taxon>Actinomycetes</taxon>
        <taxon>Propionibacteriales</taxon>
        <taxon>Nocardioidaceae</taxon>
        <taxon>Nocardioides</taxon>
    </lineage>
</organism>
<dbReference type="EMBL" id="BAABKM010000002">
    <property type="protein sequence ID" value="GAA4706007.1"/>
    <property type="molecule type" value="Genomic_DNA"/>
</dbReference>
<keyword evidence="1" id="KW-0547">Nucleotide-binding</keyword>
<dbReference type="PANTHER" id="PTHR16305">
    <property type="entry name" value="TESTICULAR SOLUBLE ADENYLYL CYCLASE"/>
    <property type="match status" value="1"/>
</dbReference>
<protein>
    <submittedName>
        <fullName evidence="4">LuxR family transcriptional regulator</fullName>
    </submittedName>
</protein>
<dbReference type="PROSITE" id="PS50043">
    <property type="entry name" value="HTH_LUXR_2"/>
    <property type="match status" value="1"/>
</dbReference>
<dbReference type="PRINTS" id="PR00364">
    <property type="entry name" value="DISEASERSIST"/>
</dbReference>
<reference evidence="5" key="1">
    <citation type="journal article" date="2019" name="Int. J. Syst. Evol. Microbiol.">
        <title>The Global Catalogue of Microorganisms (GCM) 10K type strain sequencing project: providing services to taxonomists for standard genome sequencing and annotation.</title>
        <authorList>
            <consortium name="The Broad Institute Genomics Platform"/>
            <consortium name="The Broad Institute Genome Sequencing Center for Infectious Disease"/>
            <person name="Wu L."/>
            <person name="Ma J."/>
        </authorList>
    </citation>
    <scope>NUCLEOTIDE SEQUENCE [LARGE SCALE GENOMIC DNA]</scope>
    <source>
        <strain evidence="5">JCM 18531</strain>
    </source>
</reference>
<dbReference type="CDD" id="cd06170">
    <property type="entry name" value="LuxR_C_like"/>
    <property type="match status" value="1"/>
</dbReference>
<dbReference type="Gene3D" id="1.25.40.10">
    <property type="entry name" value="Tetratricopeptide repeat domain"/>
    <property type="match status" value="1"/>
</dbReference>
<name>A0ABP8XFX8_9ACTN</name>
<evidence type="ECO:0000313" key="4">
    <source>
        <dbReference type="EMBL" id="GAA4706007.1"/>
    </source>
</evidence>
<dbReference type="Gene3D" id="3.40.50.300">
    <property type="entry name" value="P-loop containing nucleotide triphosphate hydrolases"/>
    <property type="match status" value="1"/>
</dbReference>
<dbReference type="PANTHER" id="PTHR16305:SF35">
    <property type="entry name" value="TRANSCRIPTIONAL ACTIVATOR DOMAIN"/>
    <property type="match status" value="1"/>
</dbReference>
<comment type="caution">
    <text evidence="4">The sequence shown here is derived from an EMBL/GenBank/DDBJ whole genome shotgun (WGS) entry which is preliminary data.</text>
</comment>
<dbReference type="InterPro" id="IPR003593">
    <property type="entry name" value="AAA+_ATPase"/>
</dbReference>
<accession>A0ABP8XFX8</accession>
<keyword evidence="5" id="KW-1185">Reference proteome</keyword>
<evidence type="ECO:0000313" key="5">
    <source>
        <dbReference type="Proteomes" id="UP001499974"/>
    </source>
</evidence>
<dbReference type="InterPro" id="IPR036388">
    <property type="entry name" value="WH-like_DNA-bd_sf"/>
</dbReference>
<dbReference type="SUPFAM" id="SSF48452">
    <property type="entry name" value="TPR-like"/>
    <property type="match status" value="1"/>
</dbReference>
<dbReference type="Pfam" id="PF13191">
    <property type="entry name" value="AAA_16"/>
    <property type="match status" value="1"/>
</dbReference>
<proteinExistence type="predicted"/>
<feature type="domain" description="HTH luxR-type" evidence="3">
    <location>
        <begin position="837"/>
        <end position="902"/>
    </location>
</feature>
<keyword evidence="2" id="KW-0067">ATP-binding</keyword>
<dbReference type="SMART" id="SM00421">
    <property type="entry name" value="HTH_LUXR"/>
    <property type="match status" value="1"/>
</dbReference>
<dbReference type="InterPro" id="IPR027417">
    <property type="entry name" value="P-loop_NTPase"/>
</dbReference>
<gene>
    <name evidence="4" type="ORF">GCM10023349_24940</name>
</gene>
<dbReference type="SUPFAM" id="SSF46894">
    <property type="entry name" value="C-terminal effector domain of the bipartite response regulators"/>
    <property type="match status" value="1"/>
</dbReference>
<evidence type="ECO:0000259" key="3">
    <source>
        <dbReference type="PROSITE" id="PS50043"/>
    </source>
</evidence>
<dbReference type="PRINTS" id="PR00038">
    <property type="entry name" value="HTHLUXR"/>
</dbReference>
<dbReference type="SUPFAM" id="SSF52540">
    <property type="entry name" value="P-loop containing nucleoside triphosphate hydrolases"/>
    <property type="match status" value="1"/>
</dbReference>